<dbReference type="EMBL" id="LR031873">
    <property type="protein sequence ID" value="VDD06756.1"/>
    <property type="molecule type" value="Genomic_DNA"/>
</dbReference>
<reference evidence="1" key="1">
    <citation type="submission" date="2018-11" db="EMBL/GenBank/DDBJ databases">
        <authorList>
            <consortium name="Genoscope - CEA"/>
            <person name="William W."/>
        </authorList>
    </citation>
    <scope>NUCLEOTIDE SEQUENCE</scope>
</reference>
<dbReference type="AlphaFoldDB" id="A0A3P6BV97"/>
<organism evidence="1">
    <name type="scientific">Brassica oleracea</name>
    <name type="common">Wild cabbage</name>
    <dbReference type="NCBI Taxonomy" id="3712"/>
    <lineage>
        <taxon>Eukaryota</taxon>
        <taxon>Viridiplantae</taxon>
        <taxon>Streptophyta</taxon>
        <taxon>Embryophyta</taxon>
        <taxon>Tracheophyta</taxon>
        <taxon>Spermatophyta</taxon>
        <taxon>Magnoliopsida</taxon>
        <taxon>eudicotyledons</taxon>
        <taxon>Gunneridae</taxon>
        <taxon>Pentapetalae</taxon>
        <taxon>rosids</taxon>
        <taxon>malvids</taxon>
        <taxon>Brassicales</taxon>
        <taxon>Brassicaceae</taxon>
        <taxon>Brassiceae</taxon>
        <taxon>Brassica</taxon>
    </lineage>
</organism>
<name>A0A3P6BV97_BRAOL</name>
<accession>A0A3P6BV97</accession>
<protein>
    <submittedName>
        <fullName evidence="1">Uncharacterized protein</fullName>
    </submittedName>
</protein>
<evidence type="ECO:0000313" key="1">
    <source>
        <dbReference type="EMBL" id="VDD06756.1"/>
    </source>
</evidence>
<sequence>MALIHWSPRLPHFQPSPNDYGYYAGGSQRGGLVQKKNQCGGQMTRGYKNAHRGFNGGNEIARYVWYQMFLSKVNFLIICCILLKIQSVEYSVS</sequence>
<proteinExistence type="predicted"/>
<gene>
    <name evidence="1" type="ORF">BOLC4T23168H</name>
</gene>